<dbReference type="GO" id="GO:0008270">
    <property type="term" value="F:zinc ion binding"/>
    <property type="evidence" value="ECO:0007669"/>
    <property type="project" value="UniProtKB-KW"/>
</dbReference>
<evidence type="ECO:0000256" key="1">
    <source>
        <dbReference type="ARBA" id="ARBA00004906"/>
    </source>
</evidence>
<dbReference type="EMBL" id="JAUCMV010000004">
    <property type="protein sequence ID" value="KAK0403184.1"/>
    <property type="molecule type" value="Genomic_DNA"/>
</dbReference>
<evidence type="ECO:0000256" key="8">
    <source>
        <dbReference type="PROSITE-ProRule" id="PRU00023"/>
    </source>
</evidence>
<dbReference type="PROSITE" id="PS50089">
    <property type="entry name" value="ZF_RING_2"/>
    <property type="match status" value="1"/>
</dbReference>
<dbReference type="Pfam" id="PF14780">
    <property type="entry name" value="NEPRO_N"/>
    <property type="match status" value="1"/>
</dbReference>
<feature type="region of interest" description="Disordered" evidence="10">
    <location>
        <begin position="613"/>
        <end position="660"/>
    </location>
</feature>
<dbReference type="Gene3D" id="1.25.40.20">
    <property type="entry name" value="Ankyrin repeat-containing domain"/>
    <property type="match status" value="1"/>
</dbReference>
<dbReference type="SUPFAM" id="SSF48403">
    <property type="entry name" value="Ankyrin repeat"/>
    <property type="match status" value="1"/>
</dbReference>
<evidence type="ECO:0000256" key="9">
    <source>
        <dbReference type="PROSITE-ProRule" id="PRU00175"/>
    </source>
</evidence>
<dbReference type="CDD" id="cd16466">
    <property type="entry name" value="RING-H2_RBX2"/>
    <property type="match status" value="1"/>
</dbReference>
<feature type="domain" description="RING-type" evidence="11">
    <location>
        <begin position="44"/>
        <end position="86"/>
    </location>
</feature>
<keyword evidence="3" id="KW-0677">Repeat</keyword>
<dbReference type="InterPro" id="IPR027951">
    <property type="entry name" value="Nepro_N"/>
</dbReference>
<proteinExistence type="predicted"/>
<dbReference type="Proteomes" id="UP001175271">
    <property type="component" value="Unassembled WGS sequence"/>
</dbReference>
<dbReference type="PANTHER" id="PTHR24189:SF73">
    <property type="entry name" value="ANKYRIN REPEAT AND SOCS BOX-CONTAINING 15B"/>
    <property type="match status" value="1"/>
</dbReference>
<comment type="pathway">
    <text evidence="1">Protein modification; protein ubiquitination.</text>
</comment>
<dbReference type="AlphaFoldDB" id="A0AA39HD77"/>
<organism evidence="12 13">
    <name type="scientific">Steinernema hermaphroditum</name>
    <dbReference type="NCBI Taxonomy" id="289476"/>
    <lineage>
        <taxon>Eukaryota</taxon>
        <taxon>Metazoa</taxon>
        <taxon>Ecdysozoa</taxon>
        <taxon>Nematoda</taxon>
        <taxon>Chromadorea</taxon>
        <taxon>Rhabditida</taxon>
        <taxon>Tylenchina</taxon>
        <taxon>Panagrolaimomorpha</taxon>
        <taxon>Strongyloidoidea</taxon>
        <taxon>Steinernematidae</taxon>
        <taxon>Steinernema</taxon>
    </lineage>
</organism>
<keyword evidence="2" id="KW-0479">Metal-binding</keyword>
<dbReference type="Gene3D" id="3.30.40.10">
    <property type="entry name" value="Zinc/RING finger domain, C3HC4 (zinc finger)"/>
    <property type="match status" value="1"/>
</dbReference>
<dbReference type="InterPro" id="IPR036770">
    <property type="entry name" value="Ankyrin_rpt-contain_sf"/>
</dbReference>
<keyword evidence="13" id="KW-1185">Reference proteome</keyword>
<evidence type="ECO:0000256" key="6">
    <source>
        <dbReference type="ARBA" id="ARBA00022833"/>
    </source>
</evidence>
<feature type="repeat" description="ANK" evidence="8">
    <location>
        <begin position="204"/>
        <end position="236"/>
    </location>
</feature>
<evidence type="ECO:0000256" key="10">
    <source>
        <dbReference type="SAM" id="MobiDB-lite"/>
    </source>
</evidence>
<feature type="repeat" description="ANK" evidence="8">
    <location>
        <begin position="237"/>
        <end position="261"/>
    </location>
</feature>
<evidence type="ECO:0000313" key="12">
    <source>
        <dbReference type="EMBL" id="KAK0403184.1"/>
    </source>
</evidence>
<evidence type="ECO:0000256" key="4">
    <source>
        <dbReference type="ARBA" id="ARBA00022771"/>
    </source>
</evidence>
<dbReference type="InterPro" id="IPR024766">
    <property type="entry name" value="Znf_RING_H2"/>
</dbReference>
<dbReference type="SUPFAM" id="SSF57850">
    <property type="entry name" value="RING/U-box"/>
    <property type="match status" value="1"/>
</dbReference>
<sequence>MEKDKKPTANRPFVLKKWNGVAMWSWDVECDTCAICRVPLMDSCLRCQSECKAEECVIVWGECNHSYHNCCLAMWVKQNNRCPLCQQEWQVARMNLDPDAQADVMVQMAAQEDEEEEDGDQTPMEMGLSAEVIEEINRKKKAMPNMFVSGFEADDDGVEKNVDDPVEEFLTAAEEGDVMKVKSMMEGASAKGELRELFAMHDDDGYTALHRSAYNDHREVVKMLLEAGEDPMAVTNDGWTPLHTAAYWANPQIVGLLLSTGKVDVNARTNGGLVPLHLAINANSERSPDDVLETVQYLLAAPGVNASARNGAGDTPFALARRSSRQLTEMGMDLELLQFIDANVLEKPARVVRSAKPVCDPPAMDRIEKLRFRLSGALNALQQGGISDAQASVNEHILSMLKYKYSNPNKHMKFWTNLKKLHAQVKKLDAGGLKQSIRRLEDAVSVGSMYYTPTPEYLTYIGCLLLNRLYRLDRIRITAAKMAFVSMGYIDIGNWMTLNLLLVAVASDIAKDCLGQMIELSLIYNELASNLREGSERLPENVGVLRFESVKGGLIKNALSIEQPDANLLGTITYVLEISDEELVANYKSRLQEAARYDRASLIKSLNIAPEEGASGKAVEDDDEISTIGAEEENGDSAEEPDNENTVTVPKKKKKPKAKLVKALKKVIAKKKLKKKAKKEA</sequence>
<keyword evidence="6" id="KW-0862">Zinc</keyword>
<evidence type="ECO:0000313" key="13">
    <source>
        <dbReference type="Proteomes" id="UP001175271"/>
    </source>
</evidence>
<evidence type="ECO:0000256" key="5">
    <source>
        <dbReference type="ARBA" id="ARBA00022786"/>
    </source>
</evidence>
<gene>
    <name evidence="12" type="ORF">QR680_016765</name>
</gene>
<protein>
    <recommendedName>
        <fullName evidence="11">RING-type domain-containing protein</fullName>
    </recommendedName>
</protein>
<dbReference type="InterPro" id="IPR050745">
    <property type="entry name" value="Multifunctional_regulatory"/>
</dbReference>
<reference evidence="12" key="1">
    <citation type="submission" date="2023-06" db="EMBL/GenBank/DDBJ databases">
        <title>Genomic analysis of the entomopathogenic nematode Steinernema hermaphroditum.</title>
        <authorList>
            <person name="Schwarz E.M."/>
            <person name="Heppert J.K."/>
            <person name="Baniya A."/>
            <person name="Schwartz H.T."/>
            <person name="Tan C.-H."/>
            <person name="Antoshechkin I."/>
            <person name="Sternberg P.W."/>
            <person name="Goodrich-Blair H."/>
            <person name="Dillman A.R."/>
        </authorList>
    </citation>
    <scope>NUCLEOTIDE SEQUENCE</scope>
    <source>
        <strain evidence="12">PS9179</strain>
        <tissue evidence="12">Whole animal</tissue>
    </source>
</reference>
<dbReference type="PROSITE" id="PS50297">
    <property type="entry name" value="ANK_REP_REGION"/>
    <property type="match status" value="2"/>
</dbReference>
<feature type="compositionally biased region" description="Basic residues" evidence="10">
    <location>
        <begin position="650"/>
        <end position="660"/>
    </location>
</feature>
<evidence type="ECO:0000256" key="2">
    <source>
        <dbReference type="ARBA" id="ARBA00022723"/>
    </source>
</evidence>
<feature type="compositionally biased region" description="Acidic residues" evidence="10">
    <location>
        <begin position="620"/>
        <end position="643"/>
    </location>
</feature>
<dbReference type="PROSITE" id="PS50088">
    <property type="entry name" value="ANK_REPEAT"/>
    <property type="match status" value="2"/>
</dbReference>
<dbReference type="InterPro" id="IPR013083">
    <property type="entry name" value="Znf_RING/FYVE/PHD"/>
</dbReference>
<dbReference type="Pfam" id="PF12678">
    <property type="entry name" value="zf-rbx1"/>
    <property type="match status" value="1"/>
</dbReference>
<evidence type="ECO:0000259" key="11">
    <source>
        <dbReference type="PROSITE" id="PS50089"/>
    </source>
</evidence>
<dbReference type="InterPro" id="IPR001841">
    <property type="entry name" value="Znf_RING"/>
</dbReference>
<dbReference type="GO" id="GO:0031461">
    <property type="term" value="C:cullin-RING ubiquitin ligase complex"/>
    <property type="evidence" value="ECO:0007669"/>
    <property type="project" value="UniProtKB-ARBA"/>
</dbReference>
<keyword evidence="4 9" id="KW-0863">Zinc-finger</keyword>
<dbReference type="InterPro" id="IPR002110">
    <property type="entry name" value="Ankyrin_rpt"/>
</dbReference>
<evidence type="ECO:0000256" key="3">
    <source>
        <dbReference type="ARBA" id="ARBA00022737"/>
    </source>
</evidence>
<name>A0AA39HD77_9BILA</name>
<keyword evidence="7 8" id="KW-0040">ANK repeat</keyword>
<accession>A0AA39HD77</accession>
<keyword evidence="5" id="KW-0833">Ubl conjugation pathway</keyword>
<dbReference type="PANTHER" id="PTHR24189">
    <property type="entry name" value="MYOTROPHIN"/>
    <property type="match status" value="1"/>
</dbReference>
<dbReference type="Pfam" id="PF12796">
    <property type="entry name" value="Ank_2"/>
    <property type="match status" value="1"/>
</dbReference>
<comment type="caution">
    <text evidence="12">The sequence shown here is derived from an EMBL/GenBank/DDBJ whole genome shotgun (WGS) entry which is preliminary data.</text>
</comment>
<evidence type="ECO:0000256" key="7">
    <source>
        <dbReference type="ARBA" id="ARBA00023043"/>
    </source>
</evidence>
<dbReference type="SMART" id="SM00248">
    <property type="entry name" value="ANK"/>
    <property type="match status" value="3"/>
</dbReference>